<dbReference type="InterPro" id="IPR005502">
    <property type="entry name" value="Ribosyl_crysJ1"/>
</dbReference>
<evidence type="ECO:0000313" key="2">
    <source>
        <dbReference type="Proteomes" id="UP001595824"/>
    </source>
</evidence>
<keyword evidence="2" id="KW-1185">Reference proteome</keyword>
<dbReference type="SUPFAM" id="SSF101478">
    <property type="entry name" value="ADP-ribosylglycohydrolase"/>
    <property type="match status" value="1"/>
</dbReference>
<dbReference type="RefSeq" id="WP_381736538.1">
    <property type="nucleotide sequence ID" value="NZ_JBHSDP010000003.1"/>
</dbReference>
<dbReference type="EMBL" id="JBHSDP010000003">
    <property type="protein sequence ID" value="MFC4326466.1"/>
    <property type="molecule type" value="Genomic_DNA"/>
</dbReference>
<reference evidence="2" key="1">
    <citation type="journal article" date="2019" name="Int. J. Syst. Evol. Microbiol.">
        <title>The Global Catalogue of Microorganisms (GCM) 10K type strain sequencing project: providing services to taxonomists for standard genome sequencing and annotation.</title>
        <authorList>
            <consortium name="The Broad Institute Genomics Platform"/>
            <consortium name="The Broad Institute Genome Sequencing Center for Infectious Disease"/>
            <person name="Wu L."/>
            <person name="Ma J."/>
        </authorList>
    </citation>
    <scope>NUCLEOTIDE SEQUENCE [LARGE SCALE GENOMIC DNA]</scope>
    <source>
        <strain evidence="2">PCU 347</strain>
    </source>
</reference>
<organism evidence="1 2">
    <name type="scientific">Streptomyces andamanensis</name>
    <dbReference type="NCBI Taxonomy" id="1565035"/>
    <lineage>
        <taxon>Bacteria</taxon>
        <taxon>Bacillati</taxon>
        <taxon>Actinomycetota</taxon>
        <taxon>Actinomycetes</taxon>
        <taxon>Kitasatosporales</taxon>
        <taxon>Streptomycetaceae</taxon>
        <taxon>Streptomyces</taxon>
    </lineage>
</organism>
<dbReference type="InterPro" id="IPR036705">
    <property type="entry name" value="Ribosyl_crysJ1_sf"/>
</dbReference>
<protein>
    <submittedName>
        <fullName evidence="1">ADP-ribosylglycohydrolase family protein</fullName>
    </submittedName>
</protein>
<dbReference type="Gene3D" id="1.10.4080.10">
    <property type="entry name" value="ADP-ribosylation/Crystallin J1"/>
    <property type="match status" value="1"/>
</dbReference>
<evidence type="ECO:0000313" key="1">
    <source>
        <dbReference type="EMBL" id="MFC4326466.1"/>
    </source>
</evidence>
<accession>A0ABV8T8C7</accession>
<proteinExistence type="predicted"/>
<dbReference type="Proteomes" id="UP001595824">
    <property type="component" value="Unassembled WGS sequence"/>
</dbReference>
<comment type="caution">
    <text evidence="1">The sequence shown here is derived from an EMBL/GenBank/DDBJ whole genome shotgun (WGS) entry which is preliminary data.</text>
</comment>
<sequence>MPHQKDPQRQLLGQQSRVRGMMLGLALGDTLGAARGELPAAGPLRAGVSTQLACFTAEGIIRAQVRGNHKGICHAPGVVLHAYCRWAFLQGIETATMRRRWASHGSTPWPDGWLAAVPALAERRGSAPATVAALSRIEDGYERMATGSRGSHALTRGLPIAVTGLGGIAQSAAVAALTHGDAAAQSATVHAAVLAHHCLTRPAAAPGPPSGTGAPAGPALHAGVAALPSAGRPVTADEHDRLVTVLRYAQERPADRTRLARLAPDATAPSALLGGLYAAASFPGRTAVRAALEFAAGAPDGASVACVTGALLGAAHGAEALPAGLVARHELAWVLDTLARDLVTELDDSPSGSEYVPGWDPHWWDRYPGW</sequence>
<gene>
    <name evidence="1" type="ORF">ACFPC0_01190</name>
</gene>
<name>A0ABV8T8C7_9ACTN</name>
<dbReference type="Pfam" id="PF03747">
    <property type="entry name" value="ADP_ribosyl_GH"/>
    <property type="match status" value="1"/>
</dbReference>